<evidence type="ECO:0000313" key="2">
    <source>
        <dbReference type="Proteomes" id="UP000183376"/>
    </source>
</evidence>
<dbReference type="InterPro" id="IPR011990">
    <property type="entry name" value="TPR-like_helical_dom_sf"/>
</dbReference>
<dbReference type="STRING" id="211114.SAMN04489726_2415"/>
<dbReference type="Gene3D" id="1.25.40.10">
    <property type="entry name" value="Tetratricopeptide repeat domain"/>
    <property type="match status" value="1"/>
</dbReference>
<dbReference type="EMBL" id="LT629701">
    <property type="protein sequence ID" value="SDM59381.1"/>
    <property type="molecule type" value="Genomic_DNA"/>
</dbReference>
<sequence length="460" mass="50157">MCIMSRTGISNSKLSCLIRDAGSSNAGLARRINELGRLRGLTLQYDKTAVSHWLKGTQPRIPIRYLIVEALSQKLGRPVTLLEAGLADPQEPLCLARSLAYPSDVSNTVSTLTELGLGLEDMNRRTLLQLAPFVASAMVAPQRGWMISALEDSAQRLADAGVKDTIVGLRSMIGIFDELDNRYGGGYARGATIHYLTAEVLPMLEKSHPGPVRAQLFVSAAKLAAMTGWMCYDDGHYGLAQRYMVQALRLCEEGKDLVLGGQILAGLSHLATTMGNPDEGVQLARVGLASTTNSGSPLGLMRLHIMRARAHAALGEQRETAAAISKAENALDRSKGPEQESEWVRYLNQAYLSAEMAFCFRDLGDSVNAGRFASSSAQRNGKLGRRHAISQSVLACAQLQQGELDLALATASDAVRRLETIKSDRSRQALRVFSRRLDPYQKEASVRQFRHEYRMLLGAS</sequence>
<keyword evidence="2" id="KW-1185">Reference proteome</keyword>
<name>A0A1G9UHH8_ALLAB</name>
<protein>
    <recommendedName>
        <fullName evidence="3">Transcriptional regulator</fullName>
    </recommendedName>
</protein>
<proteinExistence type="predicted"/>
<reference evidence="1 2" key="1">
    <citation type="submission" date="2016-10" db="EMBL/GenBank/DDBJ databases">
        <authorList>
            <person name="de Groot N.N."/>
        </authorList>
    </citation>
    <scope>NUCLEOTIDE SEQUENCE [LARGE SCALE GENOMIC DNA]</scope>
    <source>
        <strain evidence="1 2">DSM 44149</strain>
    </source>
</reference>
<dbReference type="SUPFAM" id="SSF48452">
    <property type="entry name" value="TPR-like"/>
    <property type="match status" value="1"/>
</dbReference>
<dbReference type="OrthoDB" id="3213425at2"/>
<evidence type="ECO:0008006" key="3">
    <source>
        <dbReference type="Google" id="ProtNLM"/>
    </source>
</evidence>
<accession>A0A1G9UHH8</accession>
<organism evidence="1 2">
    <name type="scientific">Allokutzneria albata</name>
    <name type="common">Kibdelosporangium albatum</name>
    <dbReference type="NCBI Taxonomy" id="211114"/>
    <lineage>
        <taxon>Bacteria</taxon>
        <taxon>Bacillati</taxon>
        <taxon>Actinomycetota</taxon>
        <taxon>Actinomycetes</taxon>
        <taxon>Pseudonocardiales</taxon>
        <taxon>Pseudonocardiaceae</taxon>
        <taxon>Allokutzneria</taxon>
    </lineage>
</organism>
<dbReference type="Proteomes" id="UP000183376">
    <property type="component" value="Chromosome I"/>
</dbReference>
<gene>
    <name evidence="1" type="ORF">SAMN04489726_2415</name>
</gene>
<dbReference type="AlphaFoldDB" id="A0A1G9UHH8"/>
<dbReference type="eggNOG" id="COG0457">
    <property type="taxonomic scope" value="Bacteria"/>
</dbReference>
<evidence type="ECO:0000313" key="1">
    <source>
        <dbReference type="EMBL" id="SDM59381.1"/>
    </source>
</evidence>